<gene>
    <name evidence="1" type="ORF">IC006_0502</name>
    <name evidence="2" type="ORF">IC007_0473</name>
</gene>
<protein>
    <submittedName>
        <fullName evidence="2">Uncharacterized protein</fullName>
    </submittedName>
</protein>
<dbReference type="Proteomes" id="UP000322983">
    <property type="component" value="Chromosome"/>
</dbReference>
<name>A0A510E1J9_9CREN</name>
<evidence type="ECO:0000313" key="2">
    <source>
        <dbReference type="EMBL" id="BBG25968.1"/>
    </source>
</evidence>
<accession>A0A510DSS4</accession>
<dbReference type="RefSeq" id="WP_162205010.1">
    <property type="nucleotide sequence ID" value="NZ_AP018929.1"/>
</dbReference>
<dbReference type="KEGG" id="step:IC006_0502"/>
<dbReference type="AlphaFoldDB" id="A0A510E1J9"/>
<evidence type="ECO:0000313" key="4">
    <source>
        <dbReference type="Proteomes" id="UP000325030"/>
    </source>
</evidence>
<accession>A0A510E1J9</accession>
<dbReference type="EMBL" id="AP018930">
    <property type="protein sequence ID" value="BBG25968.1"/>
    <property type="molecule type" value="Genomic_DNA"/>
</dbReference>
<organism evidence="2 4">
    <name type="scientific">Sulfuracidifex tepidarius</name>
    <dbReference type="NCBI Taxonomy" id="1294262"/>
    <lineage>
        <taxon>Archaea</taxon>
        <taxon>Thermoproteota</taxon>
        <taxon>Thermoprotei</taxon>
        <taxon>Sulfolobales</taxon>
        <taxon>Sulfolobaceae</taxon>
        <taxon>Sulfuracidifex</taxon>
    </lineage>
</organism>
<keyword evidence="3" id="KW-1185">Reference proteome</keyword>
<evidence type="ECO:0000313" key="1">
    <source>
        <dbReference type="EMBL" id="BBG23218.1"/>
    </source>
</evidence>
<dbReference type="Gene3D" id="3.40.50.740">
    <property type="match status" value="1"/>
</dbReference>
<dbReference type="EMBL" id="AP018929">
    <property type="protein sequence ID" value="BBG23218.1"/>
    <property type="molecule type" value="Genomic_DNA"/>
</dbReference>
<dbReference type="Proteomes" id="UP000325030">
    <property type="component" value="Chromosome"/>
</dbReference>
<dbReference type="OrthoDB" id="23466at2157"/>
<dbReference type="SUPFAM" id="SSF53706">
    <property type="entry name" value="Formate dehydrogenase/DMSO reductase, domains 1-3"/>
    <property type="match status" value="1"/>
</dbReference>
<sequence length="76" mass="8587">MIREGDKLVSTPWDKALDEVSSRLRELKDEGHPEGLPITFHDYGKEILERFAYLYGTPNLIGHESACPDQGQSLQS</sequence>
<proteinExistence type="predicted"/>
<dbReference type="STRING" id="1294262.GCA_001316085_02418"/>
<dbReference type="GeneID" id="43938185"/>
<reference evidence="2 3" key="2">
    <citation type="journal article" date="2020" name="Int. J. Syst. Evol. Microbiol.">
        <title>Sulfuracidifex tepidarius gen. nov., sp. nov. and transfer of Sulfolobus metallicus Huber and Stetter 1992 to the genus Sulfuracidifex as Sulfuracidifex metallicus comb. nov.</title>
        <authorList>
            <person name="Itoh T."/>
            <person name="Miura T."/>
            <person name="Sakai H.D."/>
            <person name="Kato S."/>
            <person name="Ohkuma M."/>
            <person name="Takashina T."/>
        </authorList>
    </citation>
    <scope>NUCLEOTIDE SEQUENCE</scope>
    <source>
        <strain evidence="1 3">IC-006</strain>
        <strain evidence="2">IC-007</strain>
    </source>
</reference>
<reference evidence="4" key="1">
    <citation type="submission" date="2018-09" db="EMBL/GenBank/DDBJ databases">
        <title>Complete Genome Sequencing of Sulfolobus sp. JCM 16834.</title>
        <authorList>
            <person name="Kato S."/>
            <person name="Itoh T."/>
            <person name="Ohkuma M."/>
        </authorList>
    </citation>
    <scope>NUCLEOTIDE SEQUENCE [LARGE SCALE GENOMIC DNA]</scope>
    <source>
        <strain evidence="4">IC-007</strain>
    </source>
</reference>
<evidence type="ECO:0000313" key="3">
    <source>
        <dbReference type="Proteomes" id="UP000322983"/>
    </source>
</evidence>